<evidence type="ECO:0000256" key="3">
    <source>
        <dbReference type="ARBA" id="ARBA00022777"/>
    </source>
</evidence>
<protein>
    <recommendedName>
        <fullName evidence="2">histidine kinase</fullName>
        <ecNumber evidence="2">2.7.13.3</ecNumber>
    </recommendedName>
</protein>
<dbReference type="Gene3D" id="3.30.565.10">
    <property type="entry name" value="Histidine kinase-like ATPase, C-terminal domain"/>
    <property type="match status" value="1"/>
</dbReference>
<dbReference type="OrthoDB" id="9809348at2"/>
<dbReference type="EC" id="2.7.13.3" evidence="2"/>
<evidence type="ECO:0000313" key="7">
    <source>
        <dbReference type="Proteomes" id="UP000012063"/>
    </source>
</evidence>
<dbReference type="PROSITE" id="PS50109">
    <property type="entry name" value="HIS_KIN"/>
    <property type="match status" value="1"/>
</dbReference>
<evidence type="ECO:0000256" key="2">
    <source>
        <dbReference type="ARBA" id="ARBA00012438"/>
    </source>
</evidence>
<keyword evidence="7" id="KW-1185">Reference proteome</keyword>
<reference evidence="7" key="1">
    <citation type="journal article" date="2013" name="Genome Announc.">
        <title>Genome Sequence of Halanaerobium saccharolyticum subsp. saccharolyticum Strain DSM 6643T, a Halophilic Hydrogen-Producing Bacterium.</title>
        <authorList>
            <person name="Kivisto A."/>
            <person name="Larjo A."/>
            <person name="Ciranna A."/>
            <person name="Santala V."/>
            <person name="Roos C."/>
            <person name="Karp M."/>
        </authorList>
    </citation>
    <scope>NUCLEOTIDE SEQUENCE [LARGE SCALE GENOMIC DNA]</scope>
    <source>
        <strain evidence="7">DSM 6643</strain>
    </source>
</reference>
<comment type="caution">
    <text evidence="6">The sequence shown here is derived from an EMBL/GenBank/DDBJ whole genome shotgun (WGS) entry which is preliminary data.</text>
</comment>
<keyword evidence="3 6" id="KW-0808">Transferase</keyword>
<dbReference type="AlphaFoldDB" id="M5DY58"/>
<accession>M5DY58</accession>
<evidence type="ECO:0000259" key="5">
    <source>
        <dbReference type="PROSITE" id="PS50109"/>
    </source>
</evidence>
<evidence type="ECO:0000313" key="6">
    <source>
        <dbReference type="EMBL" id="CCU77885.1"/>
    </source>
</evidence>
<dbReference type="Proteomes" id="UP000012063">
    <property type="component" value="Unassembled WGS sequence"/>
</dbReference>
<dbReference type="InterPro" id="IPR050640">
    <property type="entry name" value="Bact_2-comp_sensor_kinase"/>
</dbReference>
<dbReference type="GO" id="GO:0000155">
    <property type="term" value="F:phosphorelay sensor kinase activity"/>
    <property type="evidence" value="ECO:0007669"/>
    <property type="project" value="InterPro"/>
</dbReference>
<dbReference type="Pfam" id="PF10114">
    <property type="entry name" value="PocR"/>
    <property type="match status" value="1"/>
</dbReference>
<dbReference type="InterPro" id="IPR005467">
    <property type="entry name" value="His_kinase_dom"/>
</dbReference>
<evidence type="ECO:0000256" key="4">
    <source>
        <dbReference type="ARBA" id="ARBA00023012"/>
    </source>
</evidence>
<dbReference type="STRING" id="1293054.HSACCH_00249"/>
<dbReference type="SUPFAM" id="SSF55874">
    <property type="entry name" value="ATPase domain of HSP90 chaperone/DNA topoisomerase II/histidine kinase"/>
    <property type="match status" value="1"/>
</dbReference>
<name>M5DY58_9FIRM</name>
<dbReference type="InterPro" id="IPR010559">
    <property type="entry name" value="Sig_transdc_His_kin_internal"/>
</dbReference>
<dbReference type="eggNOG" id="COG4936">
    <property type="taxonomic scope" value="Bacteria"/>
</dbReference>
<dbReference type="InterPro" id="IPR018771">
    <property type="entry name" value="PocR_dom"/>
</dbReference>
<dbReference type="GO" id="GO:0016020">
    <property type="term" value="C:membrane"/>
    <property type="evidence" value="ECO:0007669"/>
    <property type="project" value="InterPro"/>
</dbReference>
<dbReference type="PANTHER" id="PTHR34220:SF7">
    <property type="entry name" value="SENSOR HISTIDINE KINASE YPDA"/>
    <property type="match status" value="1"/>
</dbReference>
<dbReference type="RefSeq" id="WP_005487264.1">
    <property type="nucleotide sequence ID" value="NZ_CAUI01000005.1"/>
</dbReference>
<evidence type="ECO:0000256" key="1">
    <source>
        <dbReference type="ARBA" id="ARBA00000085"/>
    </source>
</evidence>
<organism evidence="6 7">
    <name type="scientific">Halanaerobium saccharolyticum subsp. saccharolyticum DSM 6643</name>
    <dbReference type="NCBI Taxonomy" id="1293054"/>
    <lineage>
        <taxon>Bacteria</taxon>
        <taxon>Bacillati</taxon>
        <taxon>Bacillota</taxon>
        <taxon>Clostridia</taxon>
        <taxon>Halanaerobiales</taxon>
        <taxon>Halanaerobiaceae</taxon>
        <taxon>Halanaerobium</taxon>
    </lineage>
</organism>
<dbReference type="EMBL" id="CAUI01000005">
    <property type="protein sequence ID" value="CCU77885.1"/>
    <property type="molecule type" value="Genomic_DNA"/>
</dbReference>
<dbReference type="eggNOG" id="COG2972">
    <property type="taxonomic scope" value="Bacteria"/>
</dbReference>
<dbReference type="InterPro" id="IPR036890">
    <property type="entry name" value="HATPase_C_sf"/>
</dbReference>
<dbReference type="InterPro" id="IPR004358">
    <property type="entry name" value="Sig_transdc_His_kin-like_C"/>
</dbReference>
<dbReference type="InParanoid" id="M5DY58"/>
<dbReference type="PRINTS" id="PR00344">
    <property type="entry name" value="BCTRLSENSOR"/>
</dbReference>
<dbReference type="Pfam" id="PF02518">
    <property type="entry name" value="HATPase_c"/>
    <property type="match status" value="1"/>
</dbReference>
<keyword evidence="3 6" id="KW-0418">Kinase</keyword>
<gene>
    <name evidence="6" type="ORF">HSACCH_00249</name>
</gene>
<feature type="domain" description="Histidine kinase" evidence="5">
    <location>
        <begin position="211"/>
        <end position="408"/>
    </location>
</feature>
<keyword evidence="4" id="KW-0902">Two-component regulatory system</keyword>
<comment type="catalytic activity">
    <reaction evidence="1">
        <text>ATP + protein L-histidine = ADP + protein N-phospho-L-histidine.</text>
        <dbReference type="EC" id="2.7.13.3"/>
    </reaction>
</comment>
<dbReference type="InterPro" id="IPR003594">
    <property type="entry name" value="HATPase_dom"/>
</dbReference>
<sequence length="409" mass="46436">MININTNYTLNELINIEILQGIQDKFADATGLAAVIVNREGIPVTRPSNFTSFCSSVRSCSKGFQKCKLSDSQGGINAKERGKPAPYVCEHGLIDVAAPIILENSFIGTILCGQIISEEEGREKTLNRVKERVKDHDIDFEILKEKFNDLEVMPREKIIAAAEFLSLSANYIAKMGLVNIYQQELIEESRNRRQLEEHLRTKQLKILQSQVNPHFLFNVLNSIARLALIENAQETEDVTYALSDLLRYSLRNIEEIVNLEDELNCVNDYIVIQKKRYRDQFKFEIDIDKELYDINIPLLSIQPLIENAIIHGFKERDSGTIEIKAKVEKEKVVIIVKDDGGGISSNILNNILTSEDENKERITTHITGIGVNNVHKRLNYYFGNEYGLEINSQLGQGTEVKINLPKNNV</sequence>
<dbReference type="PANTHER" id="PTHR34220">
    <property type="entry name" value="SENSOR HISTIDINE KINASE YPDA"/>
    <property type="match status" value="1"/>
</dbReference>
<proteinExistence type="predicted"/>
<dbReference type="Pfam" id="PF06580">
    <property type="entry name" value="His_kinase"/>
    <property type="match status" value="1"/>
</dbReference>
<dbReference type="SMART" id="SM00387">
    <property type="entry name" value="HATPase_c"/>
    <property type="match status" value="1"/>
</dbReference>